<reference evidence="4" key="2">
    <citation type="submission" date="2018-04" db="EMBL/GenBank/DDBJ databases">
        <title>Complete genome sequence of Sulfodiicoccus acidiphilus strain HS-1.</title>
        <authorList>
            <person name="Sakai H.D."/>
            <person name="Kurosawa N."/>
        </authorList>
    </citation>
    <scope>NUCLEOTIDE SEQUENCE [LARGE SCALE GENOMIC DNA]</scope>
    <source>
        <strain evidence="4">HS-1</strain>
    </source>
</reference>
<dbReference type="PANTHER" id="PTHR34293">
    <property type="entry name" value="HTH-TYPE TRANSCRIPTIONAL REGULATOR TRMBL2"/>
    <property type="match status" value="1"/>
</dbReference>
<dbReference type="InterPro" id="IPR002831">
    <property type="entry name" value="Tscrpt_reg_TrmB_N"/>
</dbReference>
<dbReference type="SUPFAM" id="SSF46785">
    <property type="entry name" value="Winged helix' DNA-binding domain"/>
    <property type="match status" value="1"/>
</dbReference>
<dbReference type="Proteomes" id="UP000276741">
    <property type="component" value="Chromosome"/>
</dbReference>
<dbReference type="InterPro" id="IPR036388">
    <property type="entry name" value="WH-like_DNA-bd_sf"/>
</dbReference>
<dbReference type="Pfam" id="PF01978">
    <property type="entry name" value="TrmB"/>
    <property type="match status" value="1"/>
</dbReference>
<dbReference type="RefSeq" id="WP_126451230.1">
    <property type="nucleotide sequence ID" value="NZ_AP018553.1"/>
</dbReference>
<evidence type="ECO:0000259" key="1">
    <source>
        <dbReference type="Pfam" id="PF01978"/>
    </source>
</evidence>
<feature type="domain" description="Transcription regulator TrmB N-terminal" evidence="1">
    <location>
        <begin position="20"/>
        <end position="83"/>
    </location>
</feature>
<evidence type="ECO:0000313" key="2">
    <source>
        <dbReference type="EMBL" id="BBD74012.1"/>
    </source>
</evidence>
<organism evidence="2 4">
    <name type="scientific">Sulfodiicoccus acidiphilus</name>
    <dbReference type="NCBI Taxonomy" id="1670455"/>
    <lineage>
        <taxon>Archaea</taxon>
        <taxon>Thermoproteota</taxon>
        <taxon>Thermoprotei</taxon>
        <taxon>Sulfolobales</taxon>
        <taxon>Sulfolobaceae</taxon>
        <taxon>Sulfodiicoccus</taxon>
    </lineage>
</organism>
<dbReference type="Proteomes" id="UP000616143">
    <property type="component" value="Unassembled WGS sequence"/>
</dbReference>
<dbReference type="GeneID" id="38667856"/>
<sequence>MGEEVINEILGRVSRFASFMGVSRGELRAYTSLLINGKMSARELSDNLGISYTKIYSLLNKLEMRGWIRKVESKPNRYEAVSVREVWAKIKGSLTDRLNQFEKEFIDPLSSVLAAPSYTVSTISGGKVMEVLTQLLYTPSNRYLIAFSSNRVINDEVVKGVVNASYRGETKVIVTKDVSADRLKGVNVRVMDSMFGSGVITRGTILLMIESSPTVLGIMSSHQYLVEIGTVYFEYLWSRASEVRSSS</sequence>
<proteinExistence type="predicted"/>
<reference evidence="2" key="3">
    <citation type="journal article" date="2019" name="BMC Res. Notes">
        <title>Complete genome sequence of the Sulfodiicoccus acidiphilus strain HS-1T, the first crenarchaeon that lacks polB3, isolated from an acidic hot spring in Ohwaku-dani, Hakone, Japan.</title>
        <authorList>
            <person name="Sakai H.D."/>
            <person name="Kurosawa N."/>
        </authorList>
    </citation>
    <scope>NUCLEOTIDE SEQUENCE</scope>
    <source>
        <strain evidence="2">HS-1</strain>
    </source>
</reference>
<reference evidence="3" key="1">
    <citation type="journal article" date="2014" name="Int. J. Syst. Evol. Microbiol.">
        <title>Complete genome sequence of Corynebacterium casei LMG S-19264T (=DSM 44701T), isolated from a smear-ripened cheese.</title>
        <authorList>
            <consortium name="US DOE Joint Genome Institute (JGI-PGF)"/>
            <person name="Walter F."/>
            <person name="Albersmeier A."/>
            <person name="Kalinowski J."/>
            <person name="Ruckert C."/>
        </authorList>
    </citation>
    <scope>NUCLEOTIDE SEQUENCE</scope>
    <source>
        <strain evidence="3">JCM 31740</strain>
    </source>
</reference>
<accession>A0A348B760</accession>
<dbReference type="Gene3D" id="1.10.10.10">
    <property type="entry name" value="Winged helix-like DNA-binding domain superfamily/Winged helix DNA-binding domain"/>
    <property type="match status" value="1"/>
</dbReference>
<dbReference type="KEGG" id="sacd:HS1genome_2401"/>
<protein>
    <submittedName>
        <fullName evidence="2">Transcriptional regulator</fullName>
    </submittedName>
</protein>
<dbReference type="InterPro" id="IPR011991">
    <property type="entry name" value="ArsR-like_HTH"/>
</dbReference>
<dbReference type="OrthoDB" id="30795at2157"/>
<keyword evidence="4" id="KW-1185">Reference proteome</keyword>
<dbReference type="CDD" id="cd00090">
    <property type="entry name" value="HTH_ARSR"/>
    <property type="match status" value="1"/>
</dbReference>
<evidence type="ECO:0000313" key="3">
    <source>
        <dbReference type="EMBL" id="GGT87172.1"/>
    </source>
</evidence>
<gene>
    <name evidence="3" type="ORF">GCM10007116_01530</name>
    <name evidence="2" type="ORF">HS1genome_2401</name>
</gene>
<dbReference type="InterPro" id="IPR051797">
    <property type="entry name" value="TrmB-like"/>
</dbReference>
<name>A0A348B760_9CREN</name>
<dbReference type="InterPro" id="IPR036390">
    <property type="entry name" value="WH_DNA-bd_sf"/>
</dbReference>
<evidence type="ECO:0000313" key="4">
    <source>
        <dbReference type="Proteomes" id="UP000276741"/>
    </source>
</evidence>
<dbReference type="PANTHER" id="PTHR34293:SF1">
    <property type="entry name" value="HTH-TYPE TRANSCRIPTIONAL REGULATOR TRMBL2"/>
    <property type="match status" value="1"/>
</dbReference>
<dbReference type="AlphaFoldDB" id="A0A348B760"/>
<reference evidence="3" key="4">
    <citation type="submission" date="2020-09" db="EMBL/GenBank/DDBJ databases">
        <authorList>
            <person name="Sun Q."/>
            <person name="Ohkuma M."/>
        </authorList>
    </citation>
    <scope>NUCLEOTIDE SEQUENCE</scope>
    <source>
        <strain evidence="3">JCM 31740</strain>
    </source>
</reference>
<dbReference type="EMBL" id="AP018553">
    <property type="protein sequence ID" value="BBD74012.1"/>
    <property type="molecule type" value="Genomic_DNA"/>
</dbReference>
<dbReference type="EMBL" id="BMQS01000001">
    <property type="protein sequence ID" value="GGT87172.1"/>
    <property type="molecule type" value="Genomic_DNA"/>
</dbReference>